<dbReference type="Proteomes" id="UP000005707">
    <property type="component" value="Unassembled WGS sequence"/>
</dbReference>
<dbReference type="RefSeq" id="WP_008824763.1">
    <property type="nucleotide sequence ID" value="NZ_AFNU02000017.1"/>
</dbReference>
<reference evidence="1 2" key="2">
    <citation type="journal article" date="2013" name="PLoS ONE">
        <title>INDIGO - INtegrated Data Warehouse of MIcrobial GenOmes with Examples from the Red Sea Extremophiles.</title>
        <authorList>
            <person name="Alam I."/>
            <person name="Antunes A."/>
            <person name="Kamau A.A."/>
            <person name="Ba Alawi W."/>
            <person name="Kalkatawi M."/>
            <person name="Stingl U."/>
            <person name="Bajic V.B."/>
        </authorList>
    </citation>
    <scope>NUCLEOTIDE SEQUENCE [LARGE SCALE GENOMIC DNA]</scope>
    <source>
        <strain evidence="1 2">SSD-17B</strain>
    </source>
</reference>
<evidence type="ECO:0000313" key="2">
    <source>
        <dbReference type="Proteomes" id="UP000005707"/>
    </source>
</evidence>
<organism evidence="1 2">
    <name type="scientific">Haloplasma contractile SSD-17B</name>
    <dbReference type="NCBI Taxonomy" id="1033810"/>
    <lineage>
        <taxon>Bacteria</taxon>
        <taxon>Bacillati</taxon>
        <taxon>Mycoplasmatota</taxon>
        <taxon>Mollicutes</taxon>
        <taxon>Haloplasmatales</taxon>
        <taxon>Haloplasmataceae</taxon>
        <taxon>Haloplasma</taxon>
    </lineage>
</organism>
<name>U2E864_9MOLU</name>
<proteinExistence type="predicted"/>
<keyword evidence="2" id="KW-1185">Reference proteome</keyword>
<dbReference type="EMBL" id="AFNU02000017">
    <property type="protein sequence ID" value="ERJ11071.1"/>
    <property type="molecule type" value="Genomic_DNA"/>
</dbReference>
<gene>
    <name evidence="1" type="ORF">HLPCO_002892</name>
</gene>
<reference evidence="1 2" key="1">
    <citation type="journal article" date="2011" name="J. Bacteriol.">
        <title>Genome sequence of Haloplasma contractile, an unusual contractile bacterium from a deep-sea anoxic brine lake.</title>
        <authorList>
            <person name="Antunes A."/>
            <person name="Alam I."/>
            <person name="El Dorry H."/>
            <person name="Siam R."/>
            <person name="Robertson A."/>
            <person name="Bajic V.B."/>
            <person name="Stingl U."/>
        </authorList>
    </citation>
    <scope>NUCLEOTIDE SEQUENCE [LARGE SCALE GENOMIC DNA]</scope>
    <source>
        <strain evidence="1 2">SSD-17B</strain>
    </source>
</reference>
<accession>U2E864</accession>
<dbReference type="InParanoid" id="U2E864"/>
<sequence>MDIYTLFTKMVDLIETNNKYSDENDVLSNYIKDWKIESKSLLIQTKKIETMVGKGKSIDSEDELENWSNMNTYLHELIYHIDELQENIKDICKISPGFMQSKNIN</sequence>
<evidence type="ECO:0000313" key="1">
    <source>
        <dbReference type="EMBL" id="ERJ11071.1"/>
    </source>
</evidence>
<dbReference type="AlphaFoldDB" id="U2E864"/>
<comment type="caution">
    <text evidence="1">The sequence shown here is derived from an EMBL/GenBank/DDBJ whole genome shotgun (WGS) entry which is preliminary data.</text>
</comment>
<protein>
    <submittedName>
        <fullName evidence="1">Uncharacterized protein</fullName>
    </submittedName>
</protein>